<keyword evidence="4" id="KW-0808">Transferase</keyword>
<feature type="domain" description="PAC" evidence="8">
    <location>
        <begin position="634"/>
        <end position="689"/>
    </location>
</feature>
<dbReference type="Pfam" id="PF02518">
    <property type="entry name" value="HATPase_c"/>
    <property type="match status" value="1"/>
</dbReference>
<dbReference type="PROSITE" id="PS50112">
    <property type="entry name" value="PAS"/>
    <property type="match status" value="3"/>
</dbReference>
<dbReference type="InterPro" id="IPR005467">
    <property type="entry name" value="His_kinase_dom"/>
</dbReference>
<dbReference type="PROSITE" id="PS50109">
    <property type="entry name" value="HIS_KIN"/>
    <property type="match status" value="1"/>
</dbReference>
<dbReference type="FunFam" id="3.30.450.20:FF:000099">
    <property type="entry name" value="Sensory box sensor histidine kinase"/>
    <property type="match status" value="1"/>
</dbReference>
<dbReference type="PROSITE" id="PS50113">
    <property type="entry name" value="PAC"/>
    <property type="match status" value="3"/>
</dbReference>
<dbReference type="Gene3D" id="3.30.565.10">
    <property type="entry name" value="Histidine kinase-like ATPase, C-terminal domain"/>
    <property type="match status" value="1"/>
</dbReference>
<name>A0A512CBP4_9BACT</name>
<dbReference type="SMART" id="SM00091">
    <property type="entry name" value="PAS"/>
    <property type="match status" value="8"/>
</dbReference>
<feature type="domain" description="Histidine kinase" evidence="6">
    <location>
        <begin position="1232"/>
        <end position="1458"/>
    </location>
</feature>
<gene>
    <name evidence="9" type="ORF">CQA01_21630</name>
</gene>
<evidence type="ECO:0000256" key="1">
    <source>
        <dbReference type="ARBA" id="ARBA00000085"/>
    </source>
</evidence>
<evidence type="ECO:0000259" key="8">
    <source>
        <dbReference type="PROSITE" id="PS50113"/>
    </source>
</evidence>
<dbReference type="EC" id="2.7.13.3" evidence="2"/>
<dbReference type="InterPro" id="IPR004358">
    <property type="entry name" value="Sig_transdc_His_kin-like_C"/>
</dbReference>
<dbReference type="Proteomes" id="UP000321301">
    <property type="component" value="Unassembled WGS sequence"/>
</dbReference>
<dbReference type="RefSeq" id="WP_020890841.1">
    <property type="nucleotide sequence ID" value="NZ_BJYV01000009.1"/>
</dbReference>
<organism evidence="9 10">
    <name type="scientific">Cyclobacterium qasimii</name>
    <dbReference type="NCBI Taxonomy" id="1350429"/>
    <lineage>
        <taxon>Bacteria</taxon>
        <taxon>Pseudomonadati</taxon>
        <taxon>Bacteroidota</taxon>
        <taxon>Cytophagia</taxon>
        <taxon>Cytophagales</taxon>
        <taxon>Cyclobacteriaceae</taxon>
        <taxon>Cyclobacterium</taxon>
    </lineage>
</organism>
<sequence>MGTETEDNVFLRAGGEMGELIRARDWENTPLGEPNSWAQPLKTMVGVLLENPFGMYIAWGKEYTQIYNDGYRPILGANKHPQALGSSTRETFPEIWSIIGPMLDSVMEGEAFRFQDLMLPLNRSGYLENCYFDFSYSPIRLATGEVGGVLVTVVETTSKKIAENDLIENKNDLEFVIEAAQLGTYDYNPLTNTFSGNARLKEWFGLPLEEQIEYEQAIAAISETDRDRVSQAINEVLKYSSGGNFDIEYTIVNAVTQKEIIVHATGKTRFNEEKIAYRLNGTLEDVTDRVLASKKIEENERNLRLMILQAPFAISIFRGADYTVEIANKYALELWGRKEEEVLNIPLLEALPEISSQGIKELLDGVFGTGNRFATSERPLQLLRNGILETVYVHFSYEALYDIDGKINGIMAIGYDVTPQVAARKTIEESEKRYHNLIHSSPSSIAILSGKDLVITIANDIIIEYWGKGKEVIGKPYFEVLPEMAEQGYIEVYETVYKTGTPFTSIETPVSIMQHGEMTLKYFNVNVYPQRDLDGNIDGLGIIATEVTSQAIFNNKIKESEQNIRALVESAPFPIGVFVGEDMSISLANQSIMDAWGKGNDVVGKLYSDILPEFGNQQIFGQIRKVLQTGIPFHARNQKVDIVKDGKLKPYYYNYSFTPLLDASGKVYAVMNTAAEVTELHEAKQKVEEALSEIKLFKFMADTAADPFILIEEDGSFAYLNNSALEKWGYTEQEMSLLKVPDVDIIFHDKKFKEVFKRAQREIIPPFETMHKNKQGHIYPVEINMGGVEVDKKTMLFAIARDITERKKAEQDVIEAFQKVEESEKRFRDSVKQAPLGIVIFRGPENVIEIANESYLQLIDKTENQFVGKPLFETLPEVKKTIAPIIADIYRTGNAFYGYEFPVTINRHGKTESGYYNFVYHPLKEKNVITGIMVVVTEVTATVTAKHIIEENEDKLKLIIEASELGIWDLNLKTQVMVGSERCYNILGFPNTKNLTQQEVIAHVHPDDVKLRAEAFEKAYEVGLLHYQIRIVWEDQSLHWKDVKGKVYYDEHNKPERMLGTVRDITEERTFHQQLLEREEKFRLLADSMPQFIWTSDPDGNINYFNQSVFDFSGLTSEQLYNDQWIQIVHPDERERNIKQWIQAVRSGKDFLMEHRFRKYDGEYRWQLSRAIPQKDADGAIKMWVGTSTDIQEQKMFTNELEKMVQLRTNELQQKNVALEKMNKELQSFVYISSHDLQEPLRKIQIFASRILETEYDALSQNAQKYFTKMHKSAFRMQNLIRDLIAYSRTNDQELNYEVVELLEIIEDTKEVLSEELEQNNVTFELENLCNVKVVLVQFRQVIVNLVSNAIKFSRAGHASHIRINCETVEGKKTGIESLNDDEHYCHIRFADNGIGFDQKYSEKIFEVFQRLHSKDVYTGTGIGLAIVKRIIENHEGFIMATGELNKGATFDIYIPQA</sequence>
<dbReference type="InterPro" id="IPR003661">
    <property type="entry name" value="HisK_dim/P_dom"/>
</dbReference>
<comment type="catalytic activity">
    <reaction evidence="1">
        <text>ATP + protein L-histidine = ADP + protein N-phospho-L-histidine.</text>
        <dbReference type="EC" id="2.7.13.3"/>
    </reaction>
</comment>
<evidence type="ECO:0000259" key="6">
    <source>
        <dbReference type="PROSITE" id="PS50109"/>
    </source>
</evidence>
<feature type="domain" description="PAC" evidence="8">
    <location>
        <begin position="1151"/>
        <end position="1203"/>
    </location>
</feature>
<dbReference type="Gene3D" id="1.10.287.130">
    <property type="match status" value="1"/>
</dbReference>
<dbReference type="PANTHER" id="PTHR43304">
    <property type="entry name" value="PHYTOCHROME-LIKE PROTEIN CPH1"/>
    <property type="match status" value="1"/>
</dbReference>
<dbReference type="InterPro" id="IPR000014">
    <property type="entry name" value="PAS"/>
</dbReference>
<evidence type="ECO:0000256" key="4">
    <source>
        <dbReference type="ARBA" id="ARBA00022679"/>
    </source>
</evidence>
<dbReference type="SMART" id="SM00387">
    <property type="entry name" value="HATPase_c"/>
    <property type="match status" value="1"/>
</dbReference>
<dbReference type="Pfam" id="PF08447">
    <property type="entry name" value="PAS_3"/>
    <property type="match status" value="2"/>
</dbReference>
<dbReference type="InterPro" id="IPR013655">
    <property type="entry name" value="PAS_fold_3"/>
</dbReference>
<dbReference type="InterPro" id="IPR003594">
    <property type="entry name" value="HATPase_dom"/>
</dbReference>
<comment type="caution">
    <text evidence="9">The sequence shown here is derived from an EMBL/GenBank/DDBJ whole genome shotgun (WGS) entry which is preliminary data.</text>
</comment>
<proteinExistence type="predicted"/>
<feature type="domain" description="PAS" evidence="7">
    <location>
        <begin position="1078"/>
        <end position="1148"/>
    </location>
</feature>
<dbReference type="InterPro" id="IPR000700">
    <property type="entry name" value="PAS-assoc_C"/>
</dbReference>
<dbReference type="PRINTS" id="PR00344">
    <property type="entry name" value="BCTRLSENSOR"/>
</dbReference>
<dbReference type="Pfam" id="PF08448">
    <property type="entry name" value="PAS_4"/>
    <property type="match status" value="3"/>
</dbReference>
<dbReference type="SMART" id="SM00086">
    <property type="entry name" value="PAC"/>
    <property type="match status" value="6"/>
</dbReference>
<dbReference type="InterPro" id="IPR013656">
    <property type="entry name" value="PAS_4"/>
</dbReference>
<feature type="domain" description="PAS" evidence="7">
    <location>
        <begin position="693"/>
        <end position="735"/>
    </location>
</feature>
<dbReference type="PANTHER" id="PTHR43304:SF1">
    <property type="entry name" value="PAC DOMAIN-CONTAINING PROTEIN"/>
    <property type="match status" value="1"/>
</dbReference>
<feature type="domain" description="PAC" evidence="8">
    <location>
        <begin position="1025"/>
        <end position="1077"/>
    </location>
</feature>
<dbReference type="InterPro" id="IPR001610">
    <property type="entry name" value="PAC"/>
</dbReference>
<keyword evidence="5" id="KW-0418">Kinase</keyword>
<evidence type="ECO:0000313" key="10">
    <source>
        <dbReference type="Proteomes" id="UP000321301"/>
    </source>
</evidence>
<evidence type="ECO:0000259" key="7">
    <source>
        <dbReference type="PROSITE" id="PS50112"/>
    </source>
</evidence>
<accession>A0A512CBP4</accession>
<evidence type="ECO:0000256" key="3">
    <source>
        <dbReference type="ARBA" id="ARBA00022553"/>
    </source>
</evidence>
<evidence type="ECO:0000313" key="9">
    <source>
        <dbReference type="EMBL" id="GEO21629.1"/>
    </source>
</evidence>
<dbReference type="NCBIfam" id="TIGR00229">
    <property type="entry name" value="sensory_box"/>
    <property type="match status" value="2"/>
</dbReference>
<protein>
    <recommendedName>
        <fullName evidence="2">histidine kinase</fullName>
        <ecNumber evidence="2">2.7.13.3</ecNumber>
    </recommendedName>
</protein>
<feature type="domain" description="PAS" evidence="7">
    <location>
        <begin position="952"/>
        <end position="1023"/>
    </location>
</feature>
<dbReference type="SUPFAM" id="SSF55785">
    <property type="entry name" value="PYP-like sensor domain (PAS domain)"/>
    <property type="match status" value="8"/>
</dbReference>
<dbReference type="InterPro" id="IPR035965">
    <property type="entry name" value="PAS-like_dom_sf"/>
</dbReference>
<dbReference type="SMART" id="SM00388">
    <property type="entry name" value="HisKA"/>
    <property type="match status" value="1"/>
</dbReference>
<evidence type="ECO:0000256" key="5">
    <source>
        <dbReference type="ARBA" id="ARBA00022777"/>
    </source>
</evidence>
<dbReference type="InterPro" id="IPR036890">
    <property type="entry name" value="HATPase_C_sf"/>
</dbReference>
<evidence type="ECO:0000256" key="2">
    <source>
        <dbReference type="ARBA" id="ARBA00012438"/>
    </source>
</evidence>
<dbReference type="Pfam" id="PF13426">
    <property type="entry name" value="PAS_9"/>
    <property type="match status" value="2"/>
</dbReference>
<keyword evidence="10" id="KW-1185">Reference proteome</keyword>
<dbReference type="SUPFAM" id="SSF55874">
    <property type="entry name" value="ATPase domain of HSP90 chaperone/DNA topoisomerase II/histidine kinase"/>
    <property type="match status" value="1"/>
</dbReference>
<dbReference type="CDD" id="cd00130">
    <property type="entry name" value="PAS"/>
    <property type="match status" value="1"/>
</dbReference>
<dbReference type="Gene3D" id="2.10.70.100">
    <property type="match status" value="1"/>
</dbReference>
<dbReference type="InterPro" id="IPR052162">
    <property type="entry name" value="Sensor_kinase/Photoreceptor"/>
</dbReference>
<dbReference type="CDD" id="cd00082">
    <property type="entry name" value="HisKA"/>
    <property type="match status" value="1"/>
</dbReference>
<dbReference type="GO" id="GO:0000155">
    <property type="term" value="F:phosphorelay sensor kinase activity"/>
    <property type="evidence" value="ECO:0007669"/>
    <property type="project" value="InterPro"/>
</dbReference>
<dbReference type="Gene3D" id="3.30.450.20">
    <property type="entry name" value="PAS domain"/>
    <property type="match status" value="9"/>
</dbReference>
<dbReference type="Pfam" id="PF00512">
    <property type="entry name" value="HisKA"/>
    <property type="match status" value="1"/>
</dbReference>
<dbReference type="EMBL" id="BJYV01000009">
    <property type="protein sequence ID" value="GEO21629.1"/>
    <property type="molecule type" value="Genomic_DNA"/>
</dbReference>
<reference evidence="9 10" key="1">
    <citation type="submission" date="2019-07" db="EMBL/GenBank/DDBJ databases">
        <title>Whole genome shotgun sequence of Cyclobacterium qasimii NBRC 106168.</title>
        <authorList>
            <person name="Hosoyama A."/>
            <person name="Uohara A."/>
            <person name="Ohji S."/>
            <person name="Ichikawa N."/>
        </authorList>
    </citation>
    <scope>NUCLEOTIDE SEQUENCE [LARGE SCALE GENOMIC DNA]</scope>
    <source>
        <strain evidence="9 10">NBRC 106168</strain>
    </source>
</reference>
<keyword evidence="3" id="KW-0597">Phosphoprotein</keyword>
<dbReference type="SUPFAM" id="SSF47384">
    <property type="entry name" value="Homodimeric domain of signal transducing histidine kinase"/>
    <property type="match status" value="1"/>
</dbReference>
<dbReference type="InterPro" id="IPR036097">
    <property type="entry name" value="HisK_dim/P_sf"/>
</dbReference>